<dbReference type="InterPro" id="IPR003374">
    <property type="entry name" value="ApbE-like_sf"/>
</dbReference>
<gene>
    <name evidence="13" type="ORF">HPTL_2066</name>
</gene>
<proteinExistence type="inferred from homology"/>
<dbReference type="InterPro" id="IPR024932">
    <property type="entry name" value="ApbE"/>
</dbReference>
<evidence type="ECO:0000256" key="7">
    <source>
        <dbReference type="ARBA" id="ARBA00022842"/>
    </source>
</evidence>
<keyword evidence="12" id="KW-1003">Cell membrane</keyword>
<dbReference type="GO" id="GO:0005886">
    <property type="term" value="C:plasma membrane"/>
    <property type="evidence" value="ECO:0007669"/>
    <property type="project" value="UniProtKB-SubCell"/>
</dbReference>
<keyword evidence="12" id="KW-0997">Cell inner membrane</keyword>
<evidence type="ECO:0000256" key="5">
    <source>
        <dbReference type="ARBA" id="ARBA00022723"/>
    </source>
</evidence>
<comment type="similarity">
    <text evidence="10 12">Belongs to the ApbE family.</text>
</comment>
<evidence type="ECO:0000256" key="1">
    <source>
        <dbReference type="ARBA" id="ARBA00011955"/>
    </source>
</evidence>
<dbReference type="Pfam" id="PF02424">
    <property type="entry name" value="ApbE"/>
    <property type="match status" value="1"/>
</dbReference>
<evidence type="ECO:0000313" key="13">
    <source>
        <dbReference type="EMBL" id="BBD78320.1"/>
    </source>
</evidence>
<dbReference type="EC" id="2.7.1.180" evidence="1 10"/>
<sequence length="392" mass="42414">MSARRTAFRRIVTPLVWLSLLFALAACSREPTLVREEQFVFGTRVELTVVDADAEHAHSVLAEISRELARLHRTYHAWEPSALTRLNAAIAAGHPARVSAELAAILRDAQQFVRASDGLFDPGIGALVALWGFHRSDFSANQPPDPAAVAALRDRHPSLAALTITPLTPDPASPCAQPDAVDAIATNETPAACVTSSNPAVAIDLGGYLKGYALDRAAEIVRRHAIAAALINIGGNILALGQPNATRPWRIALQHPRRAEPLAVLPLYDGEAIGTSGDYQRYFLADGHRYHHLIDPRTGWPATENQAFTVVILPQPDHRTGLRSDVVSKPLFLAGADWPRYAARFGVTRALRVAADGTITVTAPLQQRLRWIDPPDAITVVDPPEPQKGLSD</sequence>
<dbReference type="PROSITE" id="PS51257">
    <property type="entry name" value="PROKAR_LIPOPROTEIN"/>
    <property type="match status" value="1"/>
</dbReference>
<name>A0A2Z6E149_HYDTE</name>
<keyword evidence="7 10" id="KW-0460">Magnesium</keyword>
<evidence type="ECO:0000313" key="14">
    <source>
        <dbReference type="Proteomes" id="UP000262004"/>
    </source>
</evidence>
<dbReference type="GO" id="GO:0046872">
    <property type="term" value="F:metal ion binding"/>
    <property type="evidence" value="ECO:0007669"/>
    <property type="project" value="UniProtKB-UniRule"/>
</dbReference>
<reference evidence="13 14" key="1">
    <citation type="submission" date="2018-04" db="EMBL/GenBank/DDBJ databases">
        <title>Complete genome sequence of Hydrogenophilus thermoluteolus TH-1.</title>
        <authorList>
            <person name="Arai H."/>
        </authorList>
    </citation>
    <scope>NUCLEOTIDE SEQUENCE [LARGE SCALE GENOMIC DNA]</scope>
    <source>
        <strain evidence="13 14">TH-1</strain>
    </source>
</reference>
<evidence type="ECO:0000256" key="9">
    <source>
        <dbReference type="ARBA" id="ARBA00048540"/>
    </source>
</evidence>
<comment type="cofactor">
    <cofactor evidence="11">
        <name>Mg(2+)</name>
        <dbReference type="ChEBI" id="CHEBI:18420"/>
    </cofactor>
    <cofactor evidence="11">
        <name>Mn(2+)</name>
        <dbReference type="ChEBI" id="CHEBI:29035"/>
    </cofactor>
    <text evidence="11">Magnesium. Can also use manganese.</text>
</comment>
<dbReference type="Gene3D" id="3.10.520.10">
    <property type="entry name" value="ApbE-like domains"/>
    <property type="match status" value="1"/>
</dbReference>
<keyword evidence="3 10" id="KW-0285">Flavoprotein</keyword>
<evidence type="ECO:0000256" key="4">
    <source>
        <dbReference type="ARBA" id="ARBA00022679"/>
    </source>
</evidence>
<evidence type="ECO:0000256" key="11">
    <source>
        <dbReference type="PIRSR" id="PIRSR006268-2"/>
    </source>
</evidence>
<evidence type="ECO:0000256" key="10">
    <source>
        <dbReference type="PIRNR" id="PIRNR006268"/>
    </source>
</evidence>
<dbReference type="PANTHER" id="PTHR30040:SF2">
    <property type="entry name" value="FAD:PROTEIN FMN TRANSFERASE"/>
    <property type="match status" value="1"/>
</dbReference>
<dbReference type="EMBL" id="AP018558">
    <property type="protein sequence ID" value="BBD78320.1"/>
    <property type="molecule type" value="Genomic_DNA"/>
</dbReference>
<dbReference type="PANTHER" id="PTHR30040">
    <property type="entry name" value="THIAMINE BIOSYNTHESIS LIPOPROTEIN APBE"/>
    <property type="match status" value="1"/>
</dbReference>
<protein>
    <recommendedName>
        <fullName evidence="2 10">FAD:protein FMN transferase</fullName>
        <ecNumber evidence="1 10">2.7.1.180</ecNumber>
    </recommendedName>
    <alternativeName>
        <fullName evidence="8 10">Flavin transferase</fullName>
    </alternativeName>
</protein>
<keyword evidence="12" id="KW-0472">Membrane</keyword>
<evidence type="ECO:0000256" key="6">
    <source>
        <dbReference type="ARBA" id="ARBA00022827"/>
    </source>
</evidence>
<dbReference type="PIRSF" id="PIRSF006268">
    <property type="entry name" value="ApbE"/>
    <property type="match status" value="1"/>
</dbReference>
<keyword evidence="5 10" id="KW-0479">Metal-binding</keyword>
<dbReference type="Proteomes" id="UP000262004">
    <property type="component" value="Chromosome"/>
</dbReference>
<keyword evidence="6 10" id="KW-0274">FAD</keyword>
<evidence type="ECO:0000256" key="3">
    <source>
        <dbReference type="ARBA" id="ARBA00022630"/>
    </source>
</evidence>
<organism evidence="13 14">
    <name type="scientific">Hydrogenophilus thermoluteolus</name>
    <name type="common">Pseudomonas hydrogenothermophila</name>
    <dbReference type="NCBI Taxonomy" id="297"/>
    <lineage>
        <taxon>Bacteria</taxon>
        <taxon>Pseudomonadati</taxon>
        <taxon>Pseudomonadota</taxon>
        <taxon>Hydrogenophilia</taxon>
        <taxon>Hydrogenophilales</taxon>
        <taxon>Hydrogenophilaceae</taxon>
        <taxon>Hydrogenophilus</taxon>
    </lineage>
</organism>
<feature type="binding site" evidence="11">
    <location>
        <position position="325"/>
    </location>
    <ligand>
        <name>Mg(2+)</name>
        <dbReference type="ChEBI" id="CHEBI:18420"/>
    </ligand>
</feature>
<dbReference type="AlphaFoldDB" id="A0A2Z6E149"/>
<dbReference type="GO" id="GO:0016740">
    <property type="term" value="F:transferase activity"/>
    <property type="evidence" value="ECO:0007669"/>
    <property type="project" value="UniProtKB-UniRule"/>
</dbReference>
<evidence type="ECO:0000256" key="8">
    <source>
        <dbReference type="ARBA" id="ARBA00031306"/>
    </source>
</evidence>
<keyword evidence="4 10" id="KW-0808">Transferase</keyword>
<evidence type="ECO:0000256" key="12">
    <source>
        <dbReference type="RuleBase" id="RU363002"/>
    </source>
</evidence>
<dbReference type="SUPFAM" id="SSF143631">
    <property type="entry name" value="ApbE-like"/>
    <property type="match status" value="1"/>
</dbReference>
<comment type="function">
    <text evidence="12">Flavin transferase that catalyzes the transfer of the FMN moiety of FAD and its covalent binding to the hydroxyl group of a threonine residue in a target flavoprotein.</text>
</comment>
<dbReference type="KEGG" id="htl:HPTL_2066"/>
<comment type="catalytic activity">
    <reaction evidence="9 10 12">
        <text>L-threonyl-[protein] + FAD = FMN-L-threonyl-[protein] + AMP + H(+)</text>
        <dbReference type="Rhea" id="RHEA:36847"/>
        <dbReference type="Rhea" id="RHEA-COMP:11060"/>
        <dbReference type="Rhea" id="RHEA-COMP:11061"/>
        <dbReference type="ChEBI" id="CHEBI:15378"/>
        <dbReference type="ChEBI" id="CHEBI:30013"/>
        <dbReference type="ChEBI" id="CHEBI:57692"/>
        <dbReference type="ChEBI" id="CHEBI:74257"/>
        <dbReference type="ChEBI" id="CHEBI:456215"/>
        <dbReference type="EC" id="2.7.1.180"/>
    </reaction>
</comment>
<feature type="binding site" evidence="11">
    <location>
        <position position="207"/>
    </location>
    <ligand>
        <name>Mg(2+)</name>
        <dbReference type="ChEBI" id="CHEBI:18420"/>
    </ligand>
</feature>
<accession>A0A2Z6E149</accession>
<evidence type="ECO:0000256" key="2">
    <source>
        <dbReference type="ARBA" id="ARBA00016337"/>
    </source>
</evidence>
<keyword evidence="12" id="KW-0449">Lipoprotein</keyword>
<keyword evidence="14" id="KW-1185">Reference proteome</keyword>
<comment type="subcellular location">
    <subcellularLocation>
        <location evidence="12">Cell inner membrane</location>
        <topology evidence="12">Lipid-anchor</topology>
        <orientation evidence="12">Periplasmic side</orientation>
    </subcellularLocation>
</comment>